<proteinExistence type="predicted"/>
<organism evidence="2 3">
    <name type="scientific">Tanacetum coccineum</name>
    <dbReference type="NCBI Taxonomy" id="301880"/>
    <lineage>
        <taxon>Eukaryota</taxon>
        <taxon>Viridiplantae</taxon>
        <taxon>Streptophyta</taxon>
        <taxon>Embryophyta</taxon>
        <taxon>Tracheophyta</taxon>
        <taxon>Spermatophyta</taxon>
        <taxon>Magnoliopsida</taxon>
        <taxon>eudicotyledons</taxon>
        <taxon>Gunneridae</taxon>
        <taxon>Pentapetalae</taxon>
        <taxon>asterids</taxon>
        <taxon>campanulids</taxon>
        <taxon>Asterales</taxon>
        <taxon>Asteraceae</taxon>
        <taxon>Asteroideae</taxon>
        <taxon>Anthemideae</taxon>
        <taxon>Anthemidinae</taxon>
        <taxon>Tanacetum</taxon>
    </lineage>
</organism>
<evidence type="ECO:0000256" key="1">
    <source>
        <dbReference type="SAM" id="MobiDB-lite"/>
    </source>
</evidence>
<accession>A0ABQ4X8K9</accession>
<comment type="caution">
    <text evidence="2">The sequence shown here is derived from an EMBL/GenBank/DDBJ whole genome shotgun (WGS) entry which is preliminary data.</text>
</comment>
<sequence length="116" mass="13149">MKKNKDVSDELDNVKTNDEQSHDEVESFKDKDSWESYHELFNSFVGRQGMFVDVENSKVEGVEFEVTGFSKAFVSLTLGITFEFGKGVTEYSFDIEEEGGFPKIDCLVNLVFALVP</sequence>
<reference evidence="2" key="2">
    <citation type="submission" date="2022-01" db="EMBL/GenBank/DDBJ databases">
        <authorList>
            <person name="Yamashiro T."/>
            <person name="Shiraishi A."/>
            <person name="Satake H."/>
            <person name="Nakayama K."/>
        </authorList>
    </citation>
    <scope>NUCLEOTIDE SEQUENCE</scope>
</reference>
<reference evidence="2" key="1">
    <citation type="journal article" date="2022" name="Int. J. Mol. Sci.">
        <title>Draft Genome of Tanacetum Coccineum: Genomic Comparison of Closely Related Tanacetum-Family Plants.</title>
        <authorList>
            <person name="Yamashiro T."/>
            <person name="Shiraishi A."/>
            <person name="Nakayama K."/>
            <person name="Satake H."/>
        </authorList>
    </citation>
    <scope>NUCLEOTIDE SEQUENCE</scope>
</reference>
<dbReference type="EMBL" id="BQNB010009299">
    <property type="protein sequence ID" value="GJS61559.1"/>
    <property type="molecule type" value="Genomic_DNA"/>
</dbReference>
<name>A0ABQ4X8K9_9ASTR</name>
<dbReference type="Proteomes" id="UP001151760">
    <property type="component" value="Unassembled WGS sequence"/>
</dbReference>
<evidence type="ECO:0000313" key="3">
    <source>
        <dbReference type="Proteomes" id="UP001151760"/>
    </source>
</evidence>
<protein>
    <submittedName>
        <fullName evidence="2">Uncharacterized protein</fullName>
    </submittedName>
</protein>
<keyword evidence="3" id="KW-1185">Reference proteome</keyword>
<gene>
    <name evidence="2" type="ORF">Tco_0656343</name>
</gene>
<evidence type="ECO:0000313" key="2">
    <source>
        <dbReference type="EMBL" id="GJS61559.1"/>
    </source>
</evidence>
<feature type="region of interest" description="Disordered" evidence="1">
    <location>
        <begin position="1"/>
        <end position="27"/>
    </location>
</feature>